<dbReference type="CDD" id="cd00448">
    <property type="entry name" value="YjgF_YER057c_UK114_family"/>
    <property type="match status" value="1"/>
</dbReference>
<organism evidence="2 3">
    <name type="scientific">Aspergillus ustus</name>
    <dbReference type="NCBI Taxonomy" id="40382"/>
    <lineage>
        <taxon>Eukaryota</taxon>
        <taxon>Fungi</taxon>
        <taxon>Dikarya</taxon>
        <taxon>Ascomycota</taxon>
        <taxon>Pezizomycotina</taxon>
        <taxon>Eurotiomycetes</taxon>
        <taxon>Eurotiomycetidae</taxon>
        <taxon>Eurotiales</taxon>
        <taxon>Aspergillaceae</taxon>
        <taxon>Aspergillus</taxon>
        <taxon>Aspergillus subgen. Nidulantes</taxon>
    </lineage>
</organism>
<dbReference type="SUPFAM" id="SSF55298">
    <property type="entry name" value="YjgF-like"/>
    <property type="match status" value="1"/>
</dbReference>
<dbReference type="Gene3D" id="3.30.1330.40">
    <property type="entry name" value="RutC-like"/>
    <property type="match status" value="1"/>
</dbReference>
<dbReference type="InterPro" id="IPR035959">
    <property type="entry name" value="RutC-like_sf"/>
</dbReference>
<dbReference type="Proteomes" id="UP000053475">
    <property type="component" value="Unassembled WGS sequence"/>
</dbReference>
<evidence type="ECO:0000313" key="2">
    <source>
        <dbReference type="EMBL" id="KIA75695.1"/>
    </source>
</evidence>
<protein>
    <submittedName>
        <fullName evidence="2">Uncharacterized protein</fullName>
    </submittedName>
</protein>
<keyword evidence="3" id="KW-1185">Reference proteome</keyword>
<feature type="region of interest" description="Disordered" evidence="1">
    <location>
        <begin position="135"/>
        <end position="167"/>
    </location>
</feature>
<dbReference type="EMBL" id="JOMC01000058">
    <property type="protein sequence ID" value="KIA75695.1"/>
    <property type="molecule type" value="Genomic_DNA"/>
</dbReference>
<gene>
    <name evidence="2" type="ORF">HK57_00510</name>
</gene>
<proteinExistence type="predicted"/>
<evidence type="ECO:0000313" key="3">
    <source>
        <dbReference type="Proteomes" id="UP000053475"/>
    </source>
</evidence>
<evidence type="ECO:0000256" key="1">
    <source>
        <dbReference type="SAM" id="MobiDB-lite"/>
    </source>
</evidence>
<reference evidence="2 3" key="1">
    <citation type="submission" date="2014-11" db="EMBL/GenBank/DDBJ databases">
        <title>Genomics derived discovery of secondary metabolites biosynthetic gene clusters in Aspergillus ustus.</title>
        <authorList>
            <person name="Pi B."/>
            <person name="Dai F."/>
            <person name="Song X."/>
            <person name="Zhu C."/>
            <person name="Li H."/>
            <person name="Yu D."/>
        </authorList>
    </citation>
    <scope>NUCLEOTIDE SEQUENCE [LARGE SCALE GENOMIC DNA]</scope>
    <source>
        <strain evidence="2 3">3.3904</strain>
    </source>
</reference>
<accession>A0A0C1C3R9</accession>
<name>A0A0C1C3R9_ASPUT</name>
<sequence>MVEVNIFLADMEDFEKMNEIYLEWFEEIKPYALTTMIWALLKIFIQLTYSFNRSVPPRKDDSNIPPPFPALLLNNGSKLLVKQDDGERHGGARLDDKLHTLQDQLHGHLDLIFSHSKESIDLVLVRNDGPVDFPHESPKAISDSECADLADSRTSRKPAPAIVAALE</sequence>
<dbReference type="AlphaFoldDB" id="A0A0C1C3R9"/>
<comment type="caution">
    <text evidence="2">The sequence shown here is derived from an EMBL/GenBank/DDBJ whole genome shotgun (WGS) entry which is preliminary data.</text>
</comment>